<dbReference type="InterPro" id="IPR000300">
    <property type="entry name" value="IPPc"/>
</dbReference>
<dbReference type="Gene3D" id="3.60.10.10">
    <property type="entry name" value="Endonuclease/exonuclease/phosphatase"/>
    <property type="match status" value="1"/>
</dbReference>
<feature type="compositionally biased region" description="Basic and acidic residues" evidence="1">
    <location>
        <begin position="198"/>
        <end position="214"/>
    </location>
</feature>
<dbReference type="InterPro" id="IPR036322">
    <property type="entry name" value="WD40_repeat_dom_sf"/>
</dbReference>
<reference evidence="3 4" key="1">
    <citation type="journal article" date="2024" name="Commun. Biol.">
        <title>Comparative genomic analysis of thermophilic fungi reveals convergent evolutionary adaptations and gene losses.</title>
        <authorList>
            <person name="Steindorff A.S."/>
            <person name="Aguilar-Pontes M.V."/>
            <person name="Robinson A.J."/>
            <person name="Andreopoulos B."/>
            <person name="LaButti K."/>
            <person name="Kuo A."/>
            <person name="Mondo S."/>
            <person name="Riley R."/>
            <person name="Otillar R."/>
            <person name="Haridas S."/>
            <person name="Lipzen A."/>
            <person name="Grimwood J."/>
            <person name="Schmutz J."/>
            <person name="Clum A."/>
            <person name="Reid I.D."/>
            <person name="Moisan M.C."/>
            <person name="Butler G."/>
            <person name="Nguyen T.T.M."/>
            <person name="Dewar K."/>
            <person name="Conant G."/>
            <person name="Drula E."/>
            <person name="Henrissat B."/>
            <person name="Hansel C."/>
            <person name="Singer S."/>
            <person name="Hutchinson M.I."/>
            <person name="de Vries R.P."/>
            <person name="Natvig D.O."/>
            <person name="Powell A.J."/>
            <person name="Tsang A."/>
            <person name="Grigoriev I.V."/>
        </authorList>
    </citation>
    <scope>NUCLEOTIDE SEQUENCE [LARGE SCALE GENOMIC DNA]</scope>
    <source>
        <strain evidence="3 4">CBS 494.80</strain>
    </source>
</reference>
<comment type="caution">
    <text evidence="3">The sequence shown here is derived from an EMBL/GenBank/DDBJ whole genome shotgun (WGS) entry which is preliminary data.</text>
</comment>
<sequence length="1208" mass="133927">MDEPAAESLDGSSIKPVSSLRSHFEQMASLKPKPPPPPGSKPISPQPTGNGFSNGSREISRPASVQPEAEEVGFGDALRAARGREKEAAEPGLRAPRTISANMSPSPTRNPRPRPLTKIPPAVTIQPPQSPPKANTLNLVLPGTPSYLQTDSPSTASPGGASPRNFRIPSRPNTPLLEPGRSPKMYPSQPPSPPPPRRSGEFRREAREVREAPAKPKPPPVNRADKPKISSRPMSLAFRTDATTLEPGPQSAVDKTSPFSTPPSSGSSPEHEMPGPVPLRPRNAFEPKAEPIPTAHKTFEPPPVHHSVVNRRKDQDTNGQNRGLISPQVTGEQRPALPTRPQAVPDPVKARGLRDMMPPPARPSMDRTRPMIISTNTIPEVGYATPPKRVFSQPADKPSPQFQSPRSHGRSMTVSSPRAPVEFRNPPAQIEARPSFDTTSLVPSTKESTQPDPGEYPDISRSNRRIPEQEKIASQIQTKYDTRILDVCGEYVCTTGHFTRVWSLLDGTIVASFVHSEGVKMMSVAFKPMTSVNDEGTRLWLGSNTGEIMEVEVHSQSVVAIKSNAHTRRDIIKIYRHVNEMWTLDDGGSLHLWAPDSEGTPSLAGNPSRSFRVQKGHTFSTVIGDSLWYATGKEVRVYVPSQDSASQWLDLQGAALSQPNTGDITSGAILEPQSNEVYFGHTDGKVSVYSRRDYSCLGVVNVSVYKITTLAGSGGYLWTGFSTGQVYVYDTTKPTWVVRKEWQAHHDPVVKLIADPGSWWTLEKSNVVSLGQDNMIRVWDGLLEADWIENTMQSQEPEFATFTPIKALVMTWNAGATAPSHLRKNKDDTAFFPSLLGNSGSPDLLIFGFQELVDLEDKKTMTKTFFKSKKKDPSSEHEHMSRAYREWRSFLTTAMDEFIPGELYHLLHTASLVGLFTCIFVRAPLRDRIRGLSAVEVKRGMGGLHGNKGALIVRFVLDDTSMCFINCHLAAGQTQTKDRNADVAAILESTLLPPVPAGTGVRQDSYFGGGDGSMVMDHEICILNGDLNYRIDTMGRDTVVRDIKSRNLDKLLDRDQLIASKRKHPWFKLRAFSESPITFAPTYKYDVGTDNYDSSEKKRAPAWCDRVLFRGRDRIQELDYRRHEVKVSDHRPVTASFEILIKTLSPEKRAVKWADCLKQQAERKQRLTREARLYYLTTYLGFTAAYAKPLIAERERIEAEVAKKQSTR</sequence>
<feature type="domain" description="Inositol polyphosphate-related phosphatase" evidence="2">
    <location>
        <begin position="803"/>
        <end position="1145"/>
    </location>
</feature>
<feature type="compositionally biased region" description="Pro residues" evidence="1">
    <location>
        <begin position="188"/>
        <end position="197"/>
    </location>
</feature>
<feature type="compositionally biased region" description="Polar residues" evidence="1">
    <location>
        <begin position="317"/>
        <end position="331"/>
    </location>
</feature>
<protein>
    <recommendedName>
        <fullName evidence="2">Inositol polyphosphate-related phosphatase domain-containing protein</fullName>
    </recommendedName>
</protein>
<dbReference type="SUPFAM" id="SSF56219">
    <property type="entry name" value="DNase I-like"/>
    <property type="match status" value="1"/>
</dbReference>
<dbReference type="InterPro" id="IPR015943">
    <property type="entry name" value="WD40/YVTN_repeat-like_dom_sf"/>
</dbReference>
<feature type="compositionally biased region" description="Polar residues" evidence="1">
    <location>
        <begin position="436"/>
        <end position="451"/>
    </location>
</feature>
<evidence type="ECO:0000313" key="4">
    <source>
        <dbReference type="Proteomes" id="UP001595075"/>
    </source>
</evidence>
<dbReference type="PANTHER" id="PTHR11200">
    <property type="entry name" value="INOSITOL 5-PHOSPHATASE"/>
    <property type="match status" value="1"/>
</dbReference>
<dbReference type="Proteomes" id="UP001595075">
    <property type="component" value="Unassembled WGS sequence"/>
</dbReference>
<gene>
    <name evidence="3" type="ORF">VTL71DRAFT_10018</name>
</gene>
<feature type="region of interest" description="Disordered" evidence="1">
    <location>
        <begin position="1"/>
        <end position="469"/>
    </location>
</feature>
<dbReference type="PANTHER" id="PTHR11200:SF240">
    <property type="entry name" value="INOSITOL POLYPHOSPHATE 5-PHOSPHATASE C9G1.10C-RELATED"/>
    <property type="match status" value="1"/>
</dbReference>
<feature type="compositionally biased region" description="Polar residues" evidence="1">
    <location>
        <begin position="48"/>
        <end position="57"/>
    </location>
</feature>
<evidence type="ECO:0000313" key="3">
    <source>
        <dbReference type="EMBL" id="KAL2059863.1"/>
    </source>
</evidence>
<name>A0ABR4BQ29_9HELO</name>
<organism evidence="3 4">
    <name type="scientific">Oculimacula yallundae</name>
    <dbReference type="NCBI Taxonomy" id="86028"/>
    <lineage>
        <taxon>Eukaryota</taxon>
        <taxon>Fungi</taxon>
        <taxon>Dikarya</taxon>
        <taxon>Ascomycota</taxon>
        <taxon>Pezizomycotina</taxon>
        <taxon>Leotiomycetes</taxon>
        <taxon>Helotiales</taxon>
        <taxon>Ploettnerulaceae</taxon>
        <taxon>Oculimacula</taxon>
    </lineage>
</organism>
<evidence type="ECO:0000259" key="2">
    <source>
        <dbReference type="SMART" id="SM00128"/>
    </source>
</evidence>
<feature type="compositionally biased region" description="Low complexity" evidence="1">
    <location>
        <begin position="152"/>
        <end position="163"/>
    </location>
</feature>
<dbReference type="InterPro" id="IPR036691">
    <property type="entry name" value="Endo/exonu/phosph_ase_sf"/>
</dbReference>
<dbReference type="SUPFAM" id="SSF50978">
    <property type="entry name" value="WD40 repeat-like"/>
    <property type="match status" value="1"/>
</dbReference>
<dbReference type="EMBL" id="JAZHXI010000025">
    <property type="protein sequence ID" value="KAL2059863.1"/>
    <property type="molecule type" value="Genomic_DNA"/>
</dbReference>
<dbReference type="SMART" id="SM00128">
    <property type="entry name" value="IPPc"/>
    <property type="match status" value="1"/>
</dbReference>
<accession>A0ABR4BQ29</accession>
<dbReference type="InterPro" id="IPR046985">
    <property type="entry name" value="IP5"/>
</dbReference>
<feature type="compositionally biased region" description="Low complexity" evidence="1">
    <location>
        <begin position="256"/>
        <end position="268"/>
    </location>
</feature>
<feature type="compositionally biased region" description="Polar residues" evidence="1">
    <location>
        <begin position="400"/>
        <end position="416"/>
    </location>
</feature>
<dbReference type="Gene3D" id="2.130.10.10">
    <property type="entry name" value="YVTN repeat-like/Quinoprotein amine dehydrogenase"/>
    <property type="match status" value="1"/>
</dbReference>
<dbReference type="Pfam" id="PF22669">
    <property type="entry name" value="Exo_endo_phos2"/>
    <property type="match status" value="1"/>
</dbReference>
<proteinExistence type="predicted"/>
<keyword evidence="4" id="KW-1185">Reference proteome</keyword>
<evidence type="ECO:0000256" key="1">
    <source>
        <dbReference type="SAM" id="MobiDB-lite"/>
    </source>
</evidence>